<dbReference type="EMBL" id="ML986706">
    <property type="protein sequence ID" value="KAF2259572.1"/>
    <property type="molecule type" value="Genomic_DNA"/>
</dbReference>
<feature type="domain" description="Ribosomal RNA-processing protein 7 C-terminal" evidence="3">
    <location>
        <begin position="203"/>
        <end position="320"/>
    </location>
</feature>
<dbReference type="InterPro" id="IPR012677">
    <property type="entry name" value="Nucleotide-bd_a/b_plait_sf"/>
</dbReference>
<evidence type="ECO:0000313" key="5">
    <source>
        <dbReference type="EMBL" id="KAF2259572.1"/>
    </source>
</evidence>
<comment type="similarity">
    <text evidence="1">Belongs to the RRP7 family.</text>
</comment>
<dbReference type="PANTHER" id="PTHR13191">
    <property type="entry name" value="RIBOSOMAL RNA PROCESSING PROTEIN 7-RELATED"/>
    <property type="match status" value="1"/>
</dbReference>
<evidence type="ECO:0000256" key="1">
    <source>
        <dbReference type="ARBA" id="ARBA00006110"/>
    </source>
</evidence>
<evidence type="ECO:0000259" key="4">
    <source>
        <dbReference type="Pfam" id="PF17799"/>
    </source>
</evidence>
<reference evidence="6" key="1">
    <citation type="journal article" date="2020" name="Stud. Mycol.">
        <title>101 Dothideomycetes genomes: A test case for predicting lifestyles and emergence of pathogens.</title>
        <authorList>
            <person name="Haridas S."/>
            <person name="Albert R."/>
            <person name="Binder M."/>
            <person name="Bloem J."/>
            <person name="LaButti K."/>
            <person name="Salamov A."/>
            <person name="Andreopoulos B."/>
            <person name="Baker S."/>
            <person name="Barry K."/>
            <person name="Bills G."/>
            <person name="Bluhm B."/>
            <person name="Cannon C."/>
            <person name="Castanera R."/>
            <person name="Culley D."/>
            <person name="Daum C."/>
            <person name="Ezra D."/>
            <person name="Gonzalez J."/>
            <person name="Henrissat B."/>
            <person name="Kuo A."/>
            <person name="Liang C."/>
            <person name="Lipzen A."/>
            <person name="Lutzoni F."/>
            <person name="Magnuson J."/>
            <person name="Mondo S."/>
            <person name="Nolan M."/>
            <person name="Ohm R."/>
            <person name="Pangilinan J."/>
            <person name="Park H.-J."/>
            <person name="Ramirez L."/>
            <person name="Alfaro M."/>
            <person name="Sun H."/>
            <person name="Tritt A."/>
            <person name="Yoshinaga Y."/>
            <person name="Zwiers L.-H."/>
            <person name="Turgeon B."/>
            <person name="Goodwin S."/>
            <person name="Spatafora J."/>
            <person name="Crous P."/>
            <person name="Grigoriev I."/>
        </authorList>
    </citation>
    <scope>NUCLEOTIDE SEQUENCE [LARGE SCALE GENOMIC DNA]</scope>
    <source>
        <strain evidence="6">CBS 304.66</strain>
    </source>
</reference>
<dbReference type="Pfam" id="PF12923">
    <property type="entry name" value="RRP7"/>
    <property type="match status" value="1"/>
</dbReference>
<dbReference type="Proteomes" id="UP000800093">
    <property type="component" value="Unassembled WGS sequence"/>
</dbReference>
<dbReference type="InterPro" id="IPR024326">
    <property type="entry name" value="RRP7_C"/>
</dbReference>
<proteinExistence type="inferred from homology"/>
<accession>A0A9P4MYS1</accession>
<dbReference type="PANTHER" id="PTHR13191:SF0">
    <property type="entry name" value="RIBOSOMAL RNA-PROCESSING PROTEIN 7 HOMOLOG A-RELATED"/>
    <property type="match status" value="1"/>
</dbReference>
<dbReference type="InterPro" id="IPR040446">
    <property type="entry name" value="RRP7"/>
</dbReference>
<protein>
    <recommendedName>
        <fullName evidence="7">Ribosomal RNA-processing protein 7 C-terminal domain-containing protein</fullName>
    </recommendedName>
</protein>
<gene>
    <name evidence="5" type="ORF">CC78DRAFT_537017</name>
</gene>
<feature type="domain" description="Rrp7 RRM-like N-terminal" evidence="4">
    <location>
        <begin position="16"/>
        <end position="199"/>
    </location>
</feature>
<evidence type="ECO:0000256" key="2">
    <source>
        <dbReference type="SAM" id="MobiDB-lite"/>
    </source>
</evidence>
<dbReference type="GO" id="GO:0032545">
    <property type="term" value="C:CURI complex"/>
    <property type="evidence" value="ECO:0007669"/>
    <property type="project" value="TreeGrafter"/>
</dbReference>
<dbReference type="GO" id="GO:0006364">
    <property type="term" value="P:rRNA processing"/>
    <property type="evidence" value="ECO:0007669"/>
    <property type="project" value="TreeGrafter"/>
</dbReference>
<dbReference type="OrthoDB" id="5390at2759"/>
<feature type="compositionally biased region" description="Basic and acidic residues" evidence="2">
    <location>
        <begin position="259"/>
        <end position="322"/>
    </location>
</feature>
<dbReference type="Gene3D" id="3.30.70.330">
    <property type="match status" value="1"/>
</dbReference>
<dbReference type="GO" id="GO:0034456">
    <property type="term" value="C:UTP-C complex"/>
    <property type="evidence" value="ECO:0007669"/>
    <property type="project" value="TreeGrafter"/>
</dbReference>
<dbReference type="AlphaFoldDB" id="A0A9P4MYS1"/>
<organism evidence="5 6">
    <name type="scientific">Lojkania enalia</name>
    <dbReference type="NCBI Taxonomy" id="147567"/>
    <lineage>
        <taxon>Eukaryota</taxon>
        <taxon>Fungi</taxon>
        <taxon>Dikarya</taxon>
        <taxon>Ascomycota</taxon>
        <taxon>Pezizomycotina</taxon>
        <taxon>Dothideomycetes</taxon>
        <taxon>Pleosporomycetidae</taxon>
        <taxon>Pleosporales</taxon>
        <taxon>Pleosporales incertae sedis</taxon>
        <taxon>Lojkania</taxon>
    </lineage>
</organism>
<evidence type="ECO:0000313" key="6">
    <source>
        <dbReference type="Proteomes" id="UP000800093"/>
    </source>
</evidence>
<dbReference type="CDD" id="cd12950">
    <property type="entry name" value="RRP7_Rrp7p"/>
    <property type="match status" value="1"/>
</dbReference>
<dbReference type="CDD" id="cd12293">
    <property type="entry name" value="dRRM_Rrp7p"/>
    <property type="match status" value="1"/>
</dbReference>
<feature type="region of interest" description="Disordered" evidence="2">
    <location>
        <begin position="243"/>
        <end position="322"/>
    </location>
</feature>
<comment type="caution">
    <text evidence="5">The sequence shown here is derived from an EMBL/GenBank/DDBJ whole genome shotgun (WGS) entry which is preliminary data.</text>
</comment>
<name>A0A9P4MYS1_9PLEO</name>
<dbReference type="GO" id="GO:0000028">
    <property type="term" value="P:ribosomal small subunit assembly"/>
    <property type="evidence" value="ECO:0007669"/>
    <property type="project" value="TreeGrafter"/>
</dbReference>
<keyword evidence="6" id="KW-1185">Reference proteome</keyword>
<dbReference type="Gene3D" id="6.10.250.1770">
    <property type="match status" value="1"/>
</dbReference>
<feature type="compositionally biased region" description="Basic and acidic residues" evidence="2">
    <location>
        <begin position="106"/>
        <end position="118"/>
    </location>
</feature>
<evidence type="ECO:0000259" key="3">
    <source>
        <dbReference type="Pfam" id="PF12923"/>
    </source>
</evidence>
<feature type="region of interest" description="Disordered" evidence="2">
    <location>
        <begin position="106"/>
        <end position="126"/>
    </location>
</feature>
<sequence>MPSEIRKEQNKIPESVSGFAIFPLSLPSFPSLPKTCADAKHYLYIKPHEPAHPTALDERSLFISNVPFDANEGNLRALFADQLGGSRVASVVFDSSVPAAPTLKRWRTDAGKKDGEQRGKKRKRDEEIVAEGVVEDETSSLPKIWPGELRRSGGCAVVVFVDRGSMKGAWKEVQKVIKERREVQWKGSEGLGVERYRKHHAMKYPPREALQASINAYLSQFNRAELARNRLRAKQRSVPDEDGFITVTRGGRSGPARLEQAEKKKAELEERKKKSGVKDDFYRFQTREKRKEAENELRKKFEADRKRVEEMRQRRGKIRPEV</sequence>
<dbReference type="Pfam" id="PF17799">
    <property type="entry name" value="RRM_Rrp7"/>
    <property type="match status" value="1"/>
</dbReference>
<evidence type="ECO:0008006" key="7">
    <source>
        <dbReference type="Google" id="ProtNLM"/>
    </source>
</evidence>
<dbReference type="InterPro" id="IPR040447">
    <property type="entry name" value="RRM_Rrp7"/>
</dbReference>